<reference evidence="2 3" key="1">
    <citation type="submission" date="2021-06" db="EMBL/GenBank/DDBJ databases">
        <authorList>
            <person name="Palmer J.M."/>
        </authorList>
    </citation>
    <scope>NUCLEOTIDE SEQUENCE [LARGE SCALE GENOMIC DNA]</scope>
    <source>
        <strain evidence="2 3">AS_MEX2019</strain>
        <tissue evidence="2">Muscle</tissue>
    </source>
</reference>
<accession>A0ABV1A2R9</accession>
<keyword evidence="1" id="KW-0812">Transmembrane</keyword>
<comment type="caution">
    <text evidence="2">The sequence shown here is derived from an EMBL/GenBank/DDBJ whole genome shotgun (WGS) entry which is preliminary data.</text>
</comment>
<evidence type="ECO:0000313" key="2">
    <source>
        <dbReference type="EMBL" id="MEQ2312495.1"/>
    </source>
</evidence>
<keyword evidence="1" id="KW-1133">Transmembrane helix</keyword>
<evidence type="ECO:0000256" key="1">
    <source>
        <dbReference type="SAM" id="Phobius"/>
    </source>
</evidence>
<keyword evidence="3" id="KW-1185">Reference proteome</keyword>
<organism evidence="2 3">
    <name type="scientific">Ameca splendens</name>
    <dbReference type="NCBI Taxonomy" id="208324"/>
    <lineage>
        <taxon>Eukaryota</taxon>
        <taxon>Metazoa</taxon>
        <taxon>Chordata</taxon>
        <taxon>Craniata</taxon>
        <taxon>Vertebrata</taxon>
        <taxon>Euteleostomi</taxon>
        <taxon>Actinopterygii</taxon>
        <taxon>Neopterygii</taxon>
        <taxon>Teleostei</taxon>
        <taxon>Neoteleostei</taxon>
        <taxon>Acanthomorphata</taxon>
        <taxon>Ovalentaria</taxon>
        <taxon>Atherinomorphae</taxon>
        <taxon>Cyprinodontiformes</taxon>
        <taxon>Goodeidae</taxon>
        <taxon>Ameca</taxon>
    </lineage>
</organism>
<sequence length="77" mass="8609">MFTTTGSRGLYKAPLCKGLLLVLNGLTVMLTLLPQYQDMFVYSLQAVIYQHQVCLRSRGQIFSSHPIVATLSVSYLL</sequence>
<gene>
    <name evidence="2" type="primary">UBAC2_1</name>
    <name evidence="2" type="ORF">AMECASPLE_031656</name>
</gene>
<name>A0ABV1A2R9_9TELE</name>
<proteinExistence type="predicted"/>
<feature type="transmembrane region" description="Helical" evidence="1">
    <location>
        <begin position="18"/>
        <end position="36"/>
    </location>
</feature>
<dbReference type="Proteomes" id="UP001469553">
    <property type="component" value="Unassembled WGS sequence"/>
</dbReference>
<evidence type="ECO:0000313" key="3">
    <source>
        <dbReference type="Proteomes" id="UP001469553"/>
    </source>
</evidence>
<dbReference type="EMBL" id="JAHRIP010079209">
    <property type="protein sequence ID" value="MEQ2312495.1"/>
    <property type="molecule type" value="Genomic_DNA"/>
</dbReference>
<protein>
    <submittedName>
        <fullName evidence="2">Ubiquitin-associated domain-containing protein 2</fullName>
    </submittedName>
</protein>
<keyword evidence="1" id="KW-0472">Membrane</keyword>